<evidence type="ECO:0000313" key="5">
    <source>
        <dbReference type="Proteomes" id="UP001172082"/>
    </source>
</evidence>
<sequence length="534" mass="57602">MKFAGVLLSFLKNFQSKWLLFGFIILIYSPVFPQVGIGTENPNSSAVLDLSSTDKGLLVPRMTSAQRTGISSPATGLLVYDTDDNQFYYYDGSTWSELGLEGPQGTQGPAGPQGVQGIQGPKGDKGDQGDPGPQGPAGTDGSDGADGDDGALNAWGLDGSTGTTAGTNFVGTTDDQALVFKTQNIERMRILTTGGFGFVGIGNQFPTAKLHIQGTGFGTATSSLLVQNGRAPSPDNLLLVRDDGSIGMGLSNPERHLHLAGRATSSILMEINGSTSLPPGFKRGVEIRASANGVEIANSINNRPFSFITANGTVRERMRLTQDGELVVGDVPSLDPIQTGGIDNTLTLYGTAYSTQANFNTVSDGRFKKNIQEISGGLEKIKQLRPVTYEWKNGIEENLKLKKHNYGFISQEVEKVLPNMVTTGTFSINGRLINDFRFLNTSDLTPILVNAVQEQNHIIEKQQVEIAWLKEQIKTLKDENESELRAMEKSNGRIIQLESEFDALKKILKQLMNNTEMRTPVSSTSKTGKSLGTE</sequence>
<evidence type="ECO:0000256" key="1">
    <source>
        <dbReference type="SAM" id="Coils"/>
    </source>
</evidence>
<dbReference type="PROSITE" id="PS51688">
    <property type="entry name" value="ICA"/>
    <property type="match status" value="1"/>
</dbReference>
<dbReference type="Pfam" id="PF01391">
    <property type="entry name" value="Collagen"/>
    <property type="match status" value="1"/>
</dbReference>
<evidence type="ECO:0000259" key="3">
    <source>
        <dbReference type="PROSITE" id="PS51688"/>
    </source>
</evidence>
<feature type="compositionally biased region" description="Low complexity" evidence="2">
    <location>
        <begin position="103"/>
        <end position="121"/>
    </location>
</feature>
<gene>
    <name evidence="4" type="ORF">QQ008_17885</name>
</gene>
<organism evidence="4 5">
    <name type="scientific">Splendidivirga corallicola</name>
    <dbReference type="NCBI Taxonomy" id="3051826"/>
    <lineage>
        <taxon>Bacteria</taxon>
        <taxon>Pseudomonadati</taxon>
        <taxon>Bacteroidota</taxon>
        <taxon>Cytophagia</taxon>
        <taxon>Cytophagales</taxon>
        <taxon>Splendidivirgaceae</taxon>
        <taxon>Splendidivirga</taxon>
    </lineage>
</organism>
<comment type="caution">
    <text evidence="4">The sequence shown here is derived from an EMBL/GenBank/DDBJ whole genome shotgun (WGS) entry which is preliminary data.</text>
</comment>
<accession>A0ABT8KR82</accession>
<feature type="region of interest" description="Disordered" evidence="2">
    <location>
        <begin position="99"/>
        <end position="158"/>
    </location>
</feature>
<keyword evidence="5" id="KW-1185">Reference proteome</keyword>
<proteinExistence type="predicted"/>
<dbReference type="RefSeq" id="WP_346753289.1">
    <property type="nucleotide sequence ID" value="NZ_JAUJEA010000006.1"/>
</dbReference>
<dbReference type="InterPro" id="IPR030392">
    <property type="entry name" value="S74_ICA"/>
</dbReference>
<protein>
    <submittedName>
        <fullName evidence="4">Tail fiber domain-containing protein</fullName>
    </submittedName>
</protein>
<feature type="domain" description="Peptidase S74" evidence="3">
    <location>
        <begin position="363"/>
        <end position="466"/>
    </location>
</feature>
<name>A0ABT8KR82_9BACT</name>
<dbReference type="InterPro" id="IPR036388">
    <property type="entry name" value="WH-like_DNA-bd_sf"/>
</dbReference>
<reference evidence="4" key="1">
    <citation type="submission" date="2023-06" db="EMBL/GenBank/DDBJ databases">
        <title>Genomic of Parafulvivirga corallium.</title>
        <authorList>
            <person name="Wang G."/>
        </authorList>
    </citation>
    <scope>NUCLEOTIDE SEQUENCE</scope>
    <source>
        <strain evidence="4">BMA10</strain>
    </source>
</reference>
<evidence type="ECO:0000313" key="4">
    <source>
        <dbReference type="EMBL" id="MDN5203266.1"/>
    </source>
</evidence>
<dbReference type="Proteomes" id="UP001172082">
    <property type="component" value="Unassembled WGS sequence"/>
</dbReference>
<dbReference type="InterPro" id="IPR008160">
    <property type="entry name" value="Collagen"/>
</dbReference>
<dbReference type="Gene3D" id="1.10.10.10">
    <property type="entry name" value="Winged helix-like DNA-binding domain superfamily/Winged helix DNA-binding domain"/>
    <property type="match status" value="1"/>
</dbReference>
<dbReference type="Pfam" id="PF13884">
    <property type="entry name" value="Peptidase_S74"/>
    <property type="match status" value="1"/>
</dbReference>
<feature type="coiled-coil region" evidence="1">
    <location>
        <begin position="459"/>
        <end position="514"/>
    </location>
</feature>
<keyword evidence="1" id="KW-0175">Coiled coil</keyword>
<dbReference type="EMBL" id="JAUJEA010000006">
    <property type="protein sequence ID" value="MDN5203266.1"/>
    <property type="molecule type" value="Genomic_DNA"/>
</dbReference>
<evidence type="ECO:0000256" key="2">
    <source>
        <dbReference type="SAM" id="MobiDB-lite"/>
    </source>
</evidence>